<feature type="region of interest" description="Disordered" evidence="1">
    <location>
        <begin position="346"/>
        <end position="415"/>
    </location>
</feature>
<dbReference type="Proteomes" id="UP001055712">
    <property type="component" value="Unassembled WGS sequence"/>
</dbReference>
<reference evidence="2" key="2">
    <citation type="submission" date="2020-11" db="EMBL/GenBank/DDBJ databases">
        <authorList>
            <person name="Cecchin M."/>
            <person name="Marcolungo L."/>
            <person name="Rossato M."/>
            <person name="Girolomoni L."/>
            <person name="Cosentino E."/>
            <person name="Cuine S."/>
            <person name="Li-Beisson Y."/>
            <person name="Delledonne M."/>
            <person name="Ballottari M."/>
        </authorList>
    </citation>
    <scope>NUCLEOTIDE SEQUENCE</scope>
    <source>
        <strain evidence="2">211/11P</strain>
        <tissue evidence="2">Whole cell</tissue>
    </source>
</reference>
<accession>A0A9D4TGJ3</accession>
<name>A0A9D4TGJ3_CHLVU</name>
<organism evidence="2 3">
    <name type="scientific">Chlorella vulgaris</name>
    <name type="common">Green alga</name>
    <dbReference type="NCBI Taxonomy" id="3077"/>
    <lineage>
        <taxon>Eukaryota</taxon>
        <taxon>Viridiplantae</taxon>
        <taxon>Chlorophyta</taxon>
        <taxon>core chlorophytes</taxon>
        <taxon>Trebouxiophyceae</taxon>
        <taxon>Chlorellales</taxon>
        <taxon>Chlorellaceae</taxon>
        <taxon>Chlorella clade</taxon>
        <taxon>Chlorella</taxon>
    </lineage>
</organism>
<evidence type="ECO:0000313" key="3">
    <source>
        <dbReference type="Proteomes" id="UP001055712"/>
    </source>
</evidence>
<keyword evidence="3" id="KW-1185">Reference proteome</keyword>
<feature type="compositionally biased region" description="Polar residues" evidence="1">
    <location>
        <begin position="368"/>
        <end position="379"/>
    </location>
</feature>
<evidence type="ECO:0000313" key="2">
    <source>
        <dbReference type="EMBL" id="KAI3424999.1"/>
    </source>
</evidence>
<reference evidence="2" key="1">
    <citation type="journal article" date="2019" name="Plant J.">
        <title>Chlorella vulgaris genome assembly and annotation reveals the molecular basis for metabolic acclimation to high light conditions.</title>
        <authorList>
            <person name="Cecchin M."/>
            <person name="Marcolungo L."/>
            <person name="Rossato M."/>
            <person name="Girolomoni L."/>
            <person name="Cosentino E."/>
            <person name="Cuine S."/>
            <person name="Li-Beisson Y."/>
            <person name="Delledonne M."/>
            <person name="Ballottari M."/>
        </authorList>
    </citation>
    <scope>NUCLEOTIDE SEQUENCE</scope>
    <source>
        <strain evidence="2">211/11P</strain>
    </source>
</reference>
<sequence>MPKPKSQQGAVFAISPWQNQREANVHGSAAPSSQPASCEVVLPLVVTDGRRSDVGGPAPALGCTTTALDAARLMAAQGLAARNYTASGAPAPATATPAAPQGGAWMAKRRRVDCLQEEGEGEAMDTETAAGGVAATSQHDFSIPGAAAEQQQAGSPPTPTEQQHAGSVELSGIAYLALLPGGGITGHFVCRPSAFGPRRRRSFGLMGEVLVAGRECTRDPDWGVLRMTLVSFAATSTSSSGSSSGGEVTFLAERSEGDAMHLAAPVPWQGIELEDLPALDAGCTCTTASGLTLDFRCGQLLTGPAGESMLRRLQPSLAGQGAVLNVGDMRLLLPPEAAATLLLTTPAAPPPRAQSAASGGARGADAMGSSSVRIGSTQADMAPAAPLQDVSLQQRRFTGSGCGSGRAIQDTGDDW</sequence>
<dbReference type="PANTHER" id="PTHR37738:SF1">
    <property type="entry name" value="OS03G0257000 PROTEIN"/>
    <property type="match status" value="1"/>
</dbReference>
<protein>
    <submittedName>
        <fullName evidence="2">Uncharacterized protein</fullName>
    </submittedName>
</protein>
<dbReference type="OrthoDB" id="514960at2759"/>
<feature type="compositionally biased region" description="Polar residues" evidence="1">
    <location>
        <begin position="149"/>
        <end position="165"/>
    </location>
</feature>
<dbReference type="AlphaFoldDB" id="A0A9D4TGJ3"/>
<comment type="caution">
    <text evidence="2">The sequence shown here is derived from an EMBL/GenBank/DDBJ whole genome shotgun (WGS) entry which is preliminary data.</text>
</comment>
<feature type="region of interest" description="Disordered" evidence="1">
    <location>
        <begin position="145"/>
        <end position="165"/>
    </location>
</feature>
<proteinExistence type="predicted"/>
<evidence type="ECO:0000256" key="1">
    <source>
        <dbReference type="SAM" id="MobiDB-lite"/>
    </source>
</evidence>
<dbReference type="EMBL" id="SIDB01000012">
    <property type="protein sequence ID" value="KAI3424999.1"/>
    <property type="molecule type" value="Genomic_DNA"/>
</dbReference>
<gene>
    <name evidence="2" type="ORF">D9Q98_008380</name>
</gene>
<dbReference type="PANTHER" id="PTHR37738">
    <property type="entry name" value="OS03G0209700 PROTEIN"/>
    <property type="match status" value="1"/>
</dbReference>